<dbReference type="Pfam" id="PF13649">
    <property type="entry name" value="Methyltransf_25"/>
    <property type="match status" value="1"/>
</dbReference>
<dbReference type="OrthoDB" id="9804312at2"/>
<dbReference type="eggNOG" id="COG0558">
    <property type="taxonomic scope" value="Bacteria"/>
</dbReference>
<keyword evidence="3" id="KW-0472">Membrane</keyword>
<dbReference type="GO" id="GO:0032259">
    <property type="term" value="P:methylation"/>
    <property type="evidence" value="ECO:0007669"/>
    <property type="project" value="UniProtKB-KW"/>
</dbReference>
<name>A0A076FHS2_9BACT</name>
<dbReference type="RefSeq" id="WP_051870953.1">
    <property type="nucleotide sequence ID" value="NZ_CP009043.1"/>
</dbReference>
<protein>
    <submittedName>
        <fullName evidence="5">SAM-dependent methyltransferase</fullName>
    </submittedName>
</protein>
<evidence type="ECO:0000313" key="6">
    <source>
        <dbReference type="Proteomes" id="UP000028486"/>
    </source>
</evidence>
<dbReference type="PROSITE" id="PS00379">
    <property type="entry name" value="CDP_ALCOHOL_P_TRANSF"/>
    <property type="match status" value="1"/>
</dbReference>
<feature type="domain" description="Methyltransferase" evidence="4">
    <location>
        <begin position="262"/>
        <end position="353"/>
    </location>
</feature>
<dbReference type="Proteomes" id="UP000028486">
    <property type="component" value="Chromosome"/>
</dbReference>
<dbReference type="GO" id="GO:0016020">
    <property type="term" value="C:membrane"/>
    <property type="evidence" value="ECO:0007669"/>
    <property type="project" value="InterPro"/>
</dbReference>
<dbReference type="Gene3D" id="1.20.120.1760">
    <property type="match status" value="1"/>
</dbReference>
<evidence type="ECO:0000256" key="2">
    <source>
        <dbReference type="RuleBase" id="RU003750"/>
    </source>
</evidence>
<dbReference type="KEGG" id="caj:CIG1485E_1501"/>
<dbReference type="InterPro" id="IPR000462">
    <property type="entry name" value="CDP-OH_P_trans"/>
</dbReference>
<dbReference type="SUPFAM" id="SSF53335">
    <property type="entry name" value="S-adenosyl-L-methionine-dependent methyltransferases"/>
    <property type="match status" value="1"/>
</dbReference>
<comment type="similarity">
    <text evidence="2">Belongs to the CDP-alcohol phosphatidyltransferase class-I family.</text>
</comment>
<dbReference type="HOGENOM" id="CLU_637255_0_0_7"/>
<gene>
    <name evidence="5" type="ORF">CIG1485E_1501</name>
</gene>
<keyword evidence="5" id="KW-0489">Methyltransferase</keyword>
<keyword evidence="1 2" id="KW-0808">Transferase</keyword>
<dbReference type="AlphaFoldDB" id="A0A076FHS2"/>
<reference evidence="6" key="1">
    <citation type="journal article" date="2014" name="Genome Announc.">
        <title>Complete Genome Sequence of Campylobacter iguaniorum Strain 1485ET, Isolated from a Bearded Dragon (Pogona vitticeps).</title>
        <authorList>
            <person name="Gilbert M.J."/>
            <person name="Miller W.G."/>
            <person name="Yee E."/>
            <person name="Kik M."/>
            <person name="Wagenaar J.A."/>
            <person name="Duim B."/>
        </authorList>
    </citation>
    <scope>NUCLEOTIDE SEQUENCE [LARGE SCALE GENOMIC DNA]</scope>
    <source>
        <strain evidence="6">1485E</strain>
    </source>
</reference>
<dbReference type="GO" id="GO:0008654">
    <property type="term" value="P:phospholipid biosynthetic process"/>
    <property type="evidence" value="ECO:0007669"/>
    <property type="project" value="InterPro"/>
</dbReference>
<dbReference type="GO" id="GO:0016780">
    <property type="term" value="F:phosphotransferase activity, for other substituted phosphate groups"/>
    <property type="evidence" value="ECO:0007669"/>
    <property type="project" value="InterPro"/>
</dbReference>
<feature type="transmembrane region" description="Helical" evidence="3">
    <location>
        <begin position="126"/>
        <end position="148"/>
    </location>
</feature>
<dbReference type="PANTHER" id="PTHR43861">
    <property type="entry name" value="TRANS-ACONITATE 2-METHYLTRANSFERASE-RELATED"/>
    <property type="match status" value="1"/>
</dbReference>
<evidence type="ECO:0000313" key="5">
    <source>
        <dbReference type="EMBL" id="AII15324.1"/>
    </source>
</evidence>
<dbReference type="Pfam" id="PF01066">
    <property type="entry name" value="CDP-OH_P_transf"/>
    <property type="match status" value="1"/>
</dbReference>
<feature type="transmembrane region" description="Helical" evidence="3">
    <location>
        <begin position="46"/>
        <end position="64"/>
    </location>
</feature>
<keyword evidence="6" id="KW-1185">Reference proteome</keyword>
<accession>A0A076FHS2</accession>
<dbReference type="EMBL" id="CP009043">
    <property type="protein sequence ID" value="AII15324.1"/>
    <property type="molecule type" value="Genomic_DNA"/>
</dbReference>
<dbReference type="Gene3D" id="3.40.50.150">
    <property type="entry name" value="Vaccinia Virus protein VP39"/>
    <property type="match status" value="1"/>
</dbReference>
<evidence type="ECO:0000256" key="1">
    <source>
        <dbReference type="ARBA" id="ARBA00022679"/>
    </source>
</evidence>
<proteinExistence type="inferred from homology"/>
<feature type="transmembrane region" description="Helical" evidence="3">
    <location>
        <begin position="169"/>
        <end position="190"/>
    </location>
</feature>
<keyword evidence="3" id="KW-1133">Transmembrane helix</keyword>
<dbReference type="InterPro" id="IPR048254">
    <property type="entry name" value="CDP_ALCOHOL_P_TRANSF_CS"/>
</dbReference>
<dbReference type="InterPro" id="IPR043130">
    <property type="entry name" value="CDP-OH_PTrfase_TM_dom"/>
</dbReference>
<dbReference type="InterPro" id="IPR041698">
    <property type="entry name" value="Methyltransf_25"/>
</dbReference>
<sequence>MNLDEKLKKSQRLEGKTYYITEYLYRVLIIQRFILLPLVKTKITPNQITIVSFLFVSLCFYYIFTHQNLLAGLSFFIYSLLDHIDGMLARYKNLSSKIGHYLDVFVDEIAFNAVFIVLYISYDIDIFALLAVLIMMNLHGLVCTFYIVKKLRKLKQIYRFGIKKFLFERGFILGIDASLLAILIVCAITTQYYDAFFYLIAALFLIDVVYRYFELRANISINDSIGNLYWENFYKANSIPFAHSLFSSFCLDNYFLKNYSLLELGCGNGRDAVFLSKNGIKVTAVDACKNEIEFLQKKYQNNSLHFKCENFCELATENESYDVVYSRFTIHSINASQQKKLFSWVVSALKTNGLFCIEVRGMKNSLFGKGEEISENEYIFQDHYRRFLDFDMLCNDLKCLGFQIIFAKEDKGFAPFEDEDDVFIRVIAKK</sequence>
<evidence type="ECO:0000256" key="3">
    <source>
        <dbReference type="SAM" id="Phobius"/>
    </source>
</evidence>
<keyword evidence="3" id="KW-0812">Transmembrane</keyword>
<dbReference type="eggNOG" id="COG2226">
    <property type="taxonomic scope" value="Bacteria"/>
</dbReference>
<dbReference type="InterPro" id="IPR029063">
    <property type="entry name" value="SAM-dependent_MTases_sf"/>
</dbReference>
<dbReference type="CDD" id="cd02440">
    <property type="entry name" value="AdoMet_MTases"/>
    <property type="match status" value="1"/>
</dbReference>
<evidence type="ECO:0000259" key="4">
    <source>
        <dbReference type="Pfam" id="PF13649"/>
    </source>
</evidence>
<feature type="transmembrane region" description="Helical" evidence="3">
    <location>
        <begin position="196"/>
        <end position="213"/>
    </location>
</feature>
<dbReference type="GO" id="GO:0008168">
    <property type="term" value="F:methyltransferase activity"/>
    <property type="evidence" value="ECO:0007669"/>
    <property type="project" value="UniProtKB-KW"/>
</dbReference>
<organism evidence="5 6">
    <name type="scientific">Campylobacter iguaniorum</name>
    <dbReference type="NCBI Taxonomy" id="1244531"/>
    <lineage>
        <taxon>Bacteria</taxon>
        <taxon>Pseudomonadati</taxon>
        <taxon>Campylobacterota</taxon>
        <taxon>Epsilonproteobacteria</taxon>
        <taxon>Campylobacterales</taxon>
        <taxon>Campylobacteraceae</taxon>
        <taxon>Campylobacter</taxon>
    </lineage>
</organism>